<dbReference type="GeneID" id="5000904"/>
<keyword evidence="3" id="KW-1185">Reference proteome</keyword>
<dbReference type="HOGENOM" id="CLU_022051_0_0_1"/>
<feature type="compositionally biased region" description="Acidic residues" evidence="1">
    <location>
        <begin position="673"/>
        <end position="683"/>
    </location>
</feature>
<dbReference type="OMA" id="TWAARAN"/>
<dbReference type="Gramene" id="ABO95018">
    <property type="protein sequence ID" value="ABO95018"/>
    <property type="gene ID" value="OSTLU_24271"/>
</dbReference>
<feature type="region of interest" description="Disordered" evidence="1">
    <location>
        <begin position="673"/>
        <end position="694"/>
    </location>
</feature>
<dbReference type="OrthoDB" id="10505494at2759"/>
<accession>A4RUT0</accession>
<dbReference type="AlphaFoldDB" id="A4RUT0"/>
<evidence type="ECO:0000313" key="2">
    <source>
        <dbReference type="EMBL" id="ABO95018.1"/>
    </source>
</evidence>
<dbReference type="KEGG" id="olu:OSTLU_24271"/>
<evidence type="ECO:0000256" key="1">
    <source>
        <dbReference type="SAM" id="MobiDB-lite"/>
    </source>
</evidence>
<feature type="compositionally biased region" description="Basic and acidic residues" evidence="1">
    <location>
        <begin position="1"/>
        <end position="13"/>
    </location>
</feature>
<evidence type="ECO:0000313" key="3">
    <source>
        <dbReference type="Proteomes" id="UP000001568"/>
    </source>
</evidence>
<reference evidence="2 3" key="1">
    <citation type="journal article" date="2007" name="Proc. Natl. Acad. Sci. U.S.A.">
        <title>The tiny eukaryote Ostreococcus provides genomic insights into the paradox of plankton speciation.</title>
        <authorList>
            <person name="Palenik B."/>
            <person name="Grimwood J."/>
            <person name="Aerts A."/>
            <person name="Rouze P."/>
            <person name="Salamov A."/>
            <person name="Putnam N."/>
            <person name="Dupont C."/>
            <person name="Jorgensen R."/>
            <person name="Derelle E."/>
            <person name="Rombauts S."/>
            <person name="Zhou K."/>
            <person name="Otillar R."/>
            <person name="Merchant S.S."/>
            <person name="Podell S."/>
            <person name="Gaasterland T."/>
            <person name="Napoli C."/>
            <person name="Gendler K."/>
            <person name="Manuell A."/>
            <person name="Tai V."/>
            <person name="Vallon O."/>
            <person name="Piganeau G."/>
            <person name="Jancek S."/>
            <person name="Heijde M."/>
            <person name="Jabbari K."/>
            <person name="Bowler C."/>
            <person name="Lohr M."/>
            <person name="Robbens S."/>
            <person name="Werner G."/>
            <person name="Dubchak I."/>
            <person name="Pazour G.J."/>
            <person name="Ren Q."/>
            <person name="Paulsen I."/>
            <person name="Delwiche C."/>
            <person name="Schmutz J."/>
            <person name="Rokhsar D."/>
            <person name="Van de Peer Y."/>
            <person name="Moreau H."/>
            <person name="Grigoriev I.V."/>
        </authorList>
    </citation>
    <scope>NUCLEOTIDE SEQUENCE [LARGE SCALE GENOMIC DNA]</scope>
    <source>
        <strain evidence="2 3">CCE9901</strain>
    </source>
</reference>
<proteinExistence type="predicted"/>
<dbReference type="Proteomes" id="UP000001568">
    <property type="component" value="Chromosome 3"/>
</dbReference>
<organism evidence="2 3">
    <name type="scientific">Ostreococcus lucimarinus (strain CCE9901)</name>
    <dbReference type="NCBI Taxonomy" id="436017"/>
    <lineage>
        <taxon>Eukaryota</taxon>
        <taxon>Viridiplantae</taxon>
        <taxon>Chlorophyta</taxon>
        <taxon>Mamiellophyceae</taxon>
        <taxon>Mamiellales</taxon>
        <taxon>Bathycoccaceae</taxon>
        <taxon>Ostreococcus</taxon>
    </lineage>
</organism>
<dbReference type="EMBL" id="CP000583">
    <property type="protein sequence ID" value="ABO95018.1"/>
    <property type="molecule type" value="Genomic_DNA"/>
</dbReference>
<name>A4RUT0_OSTLU</name>
<sequence>MRARADRATERDALLASSGDATARGVADGVGLGANDEERARDATKAPTRTWTRARIGGVASAGAATLAMMAVVARRGGWDALGFLDDSAYGESPRWRGHHGKGTLLPPKPRNGEIRQPRTFTMYDHCLSREVREWAYEKDFWNFARRSGKVVRHNYGSPDFFNYEKGIEMTREEIADGLYAWQVNTTGHRDGTDWEFGFAMENDKGDYLYEIGKGTENMPLSFTTCSQRYGDFFNRNIQNERDKSHISYVFGTCHAQCPADYHDSSYSSQPLTGTIPANGTPLDLQEQRDARLVKPLTIMMFHESNDVEELTGLNPHLRVALQMDTSHNPTQQSVRWIAGGVDYFRKFIKMVKVEIYINTVGDTPRAFIKIIGAKRYRFGFDKGYEYEEKQNRDWRIFGKGSKEEYRGCTKVYCDPSRYDLTKFWNDAEADMHGLALRQMQYKNLVVGDSAPVDYSVTTAIDGIGGNNLLTWAARANTAKGHLLAAKGQWGPDLDVRRVIVKAGTICSLSTNMGNCMYGIAQSFNPGTTGSWHSRDWKLGTYTGPTKYRKQWVLASLVGYGWKMVRIEIYQEDGALYAVTIDCSNDHSQEASEYTSTTGDGLLNDLSQRYRNPSNHWLADAPTYPTGLRAYENFDDTTRKILNLGGLYYDLAGDMRPSLTGLEEIYTTLEIEEALSEDSEDPSEVAPTATASRR</sequence>
<feature type="region of interest" description="Disordered" evidence="1">
    <location>
        <begin position="25"/>
        <end position="46"/>
    </location>
</feature>
<gene>
    <name evidence="2" type="ORF">OSTLU_24271</name>
</gene>
<dbReference type="RefSeq" id="XP_001416725.1">
    <property type="nucleotide sequence ID" value="XM_001416688.1"/>
</dbReference>
<feature type="region of interest" description="Disordered" evidence="1">
    <location>
        <begin position="1"/>
        <end position="20"/>
    </location>
</feature>
<protein>
    <submittedName>
        <fullName evidence="2">Uncharacterized protein</fullName>
    </submittedName>
</protein>
<feature type="region of interest" description="Disordered" evidence="1">
    <location>
        <begin position="96"/>
        <end position="116"/>
    </location>
</feature>